<gene>
    <name evidence="2" type="ORF">PMNZ_674</name>
</gene>
<dbReference type="InterPro" id="IPR019275">
    <property type="entry name" value="DUF2301"/>
</dbReference>
<evidence type="ECO:0000256" key="1">
    <source>
        <dbReference type="SAM" id="Phobius"/>
    </source>
</evidence>
<proteinExistence type="predicted"/>
<keyword evidence="1" id="KW-0812">Transmembrane</keyword>
<name>A0A385I0Y4_9EUKA</name>
<dbReference type="EMBL" id="MG976688">
    <property type="protein sequence ID" value="AXY63597.1"/>
    <property type="molecule type" value="Genomic_DNA"/>
</dbReference>
<feature type="transmembrane region" description="Helical" evidence="1">
    <location>
        <begin position="24"/>
        <end position="44"/>
    </location>
</feature>
<sequence>MNNSYLDGIYGIFTIDSMDQREVLGYRIAFLIIGVSFAGLLLQWETYGGAGAWPWIFPLITSLGLALRWIHIYLRFLHRALQLLWLIGTVSVFVLALRNGFRELLPLFVHEPFSIWAVAPFFASLIGVGIKEFFCFHRLEAIGVVLFLPAALLGHLSGYLAETMSFTLLISSSFLLLILAIQKFSVKSSADIGDKSIFNYLEAQRRGI</sequence>
<protein>
    <submittedName>
        <fullName evidence="2">Conserved hypothetical membrane protein</fullName>
    </submittedName>
</protein>
<feature type="transmembrane region" description="Helical" evidence="1">
    <location>
        <begin position="166"/>
        <end position="186"/>
    </location>
</feature>
<keyword evidence="1" id="KW-1133">Transmembrane helix</keyword>
<keyword evidence="1" id="KW-0472">Membrane</keyword>
<geneLocation type="plastid" evidence="2"/>
<organism evidence="2">
    <name type="scientific">Paulinella micropora</name>
    <dbReference type="NCBI Taxonomy" id="1928728"/>
    <lineage>
        <taxon>Eukaryota</taxon>
        <taxon>Sar</taxon>
        <taxon>Rhizaria</taxon>
        <taxon>Cercozoa</taxon>
        <taxon>Imbricatea</taxon>
        <taxon>Silicofilosea</taxon>
        <taxon>Euglyphida</taxon>
        <taxon>Paulinellidae</taxon>
        <taxon>Paulinella</taxon>
    </lineage>
</organism>
<reference evidence="2" key="1">
    <citation type="submission" date="2018-02" db="EMBL/GenBank/DDBJ databases">
        <title>Genome reduction pattern in chromatophore genome of Paulinella.</title>
        <authorList>
            <person name="Lhee D."/>
            <person name="Yoon H.S."/>
        </authorList>
    </citation>
    <scope>NUCLEOTIDE SEQUENCE</scope>
    <source>
        <strain evidence="2">NZ27</strain>
    </source>
</reference>
<dbReference type="PANTHER" id="PTHR36716">
    <property type="entry name" value="F3H9.20 PROTEIN"/>
    <property type="match status" value="1"/>
</dbReference>
<feature type="transmembrane region" description="Helical" evidence="1">
    <location>
        <begin position="141"/>
        <end position="160"/>
    </location>
</feature>
<dbReference type="Pfam" id="PF10063">
    <property type="entry name" value="DUF2301"/>
    <property type="match status" value="1"/>
</dbReference>
<dbReference type="PANTHER" id="PTHR36716:SF2">
    <property type="entry name" value="F3H9.20 PROTEIN"/>
    <property type="match status" value="1"/>
</dbReference>
<keyword evidence="2" id="KW-0934">Plastid</keyword>
<feature type="transmembrane region" description="Helical" evidence="1">
    <location>
        <begin position="83"/>
        <end position="101"/>
    </location>
</feature>
<dbReference type="AlphaFoldDB" id="A0A385I0Y4"/>
<evidence type="ECO:0000313" key="2">
    <source>
        <dbReference type="EMBL" id="AXY63597.1"/>
    </source>
</evidence>
<feature type="transmembrane region" description="Helical" evidence="1">
    <location>
        <begin position="113"/>
        <end position="134"/>
    </location>
</feature>
<accession>A0A385I0Y4</accession>
<feature type="transmembrane region" description="Helical" evidence="1">
    <location>
        <begin position="50"/>
        <end position="71"/>
    </location>
</feature>